<keyword evidence="2" id="KW-1185">Reference proteome</keyword>
<gene>
    <name evidence="1" type="ORF">MKJ03_05585</name>
</gene>
<reference evidence="1 2" key="1">
    <citation type="submission" date="2022-03" db="EMBL/GenBank/DDBJ databases">
        <title>Rhizobium SSM4.3 sp. nov., isolated from Sediment (Gouqi Island).</title>
        <authorList>
            <person name="Chen G."/>
        </authorList>
    </citation>
    <scope>NUCLEOTIDE SEQUENCE [LARGE SCALE GENOMIC DNA]</scope>
    <source>
        <strain evidence="1 2">SSM4.3</strain>
        <plasmid evidence="1">unnamed</plasmid>
    </source>
</reference>
<proteinExistence type="predicted"/>
<organism evidence="1 2">
    <name type="scientific">Peteryoungia algae</name>
    <dbReference type="NCBI Taxonomy" id="2919917"/>
    <lineage>
        <taxon>Bacteria</taxon>
        <taxon>Pseudomonadati</taxon>
        <taxon>Pseudomonadota</taxon>
        <taxon>Alphaproteobacteria</taxon>
        <taxon>Hyphomicrobiales</taxon>
        <taxon>Rhizobiaceae</taxon>
        <taxon>Peteryoungia</taxon>
    </lineage>
</organism>
<dbReference type="EMBL" id="JALAYX010000001">
    <property type="protein sequence ID" value="MCJ8237790.1"/>
    <property type="molecule type" value="Genomic_DNA"/>
</dbReference>
<dbReference type="Proteomes" id="UP001522662">
    <property type="component" value="Unassembled WGS sequence"/>
</dbReference>
<evidence type="ECO:0000313" key="1">
    <source>
        <dbReference type="EMBL" id="MCJ8237790.1"/>
    </source>
</evidence>
<dbReference type="RefSeq" id="WP_245135356.1">
    <property type="nucleotide sequence ID" value="NZ_CP128477.1"/>
</dbReference>
<keyword evidence="1" id="KW-0614">Plasmid</keyword>
<comment type="caution">
    <text evidence="1">The sequence shown here is derived from an EMBL/GenBank/DDBJ whole genome shotgun (WGS) entry which is preliminary data.</text>
</comment>
<accession>A0ABT0CX90</accession>
<name>A0ABT0CX90_9HYPH</name>
<evidence type="ECO:0000313" key="2">
    <source>
        <dbReference type="Proteomes" id="UP001522662"/>
    </source>
</evidence>
<protein>
    <recommendedName>
        <fullName evidence="3">XRE family transcriptional regulator</fullName>
    </recommendedName>
</protein>
<evidence type="ECO:0008006" key="3">
    <source>
        <dbReference type="Google" id="ProtNLM"/>
    </source>
</evidence>
<sequence length="198" mass="22871">MAKLQTLTKREIKERTEYHVDRLGDRSGRRAIGARVLGVSLQYVEAWCDPSEPDVIPADKLMQLVIEAHFRELYIIDYGKIIDIYDDCEVLIGNANNAEIASFLADTHCGRIVMRPREVRWPTPEVKMSDEQLLRSRLRKVVASGKVDIKQICRELNCDEYALIDMQSEMALVKFSRMPERTHVEMLESYVWAKEKAA</sequence>
<geneLocation type="plasmid" evidence="1">
    <name>unnamed</name>
</geneLocation>